<organism evidence="2 3">
    <name type="scientific">Methylomonas methanica</name>
    <dbReference type="NCBI Taxonomy" id="421"/>
    <lineage>
        <taxon>Bacteria</taxon>
        <taxon>Pseudomonadati</taxon>
        <taxon>Pseudomonadota</taxon>
        <taxon>Gammaproteobacteria</taxon>
        <taxon>Methylococcales</taxon>
        <taxon>Methylococcaceae</taxon>
        <taxon>Methylomonas</taxon>
    </lineage>
</organism>
<sequence length="63" mass="7223">MNKKNNPWRLHILLGTIVTGLWGLWSDFSNWQWIAGLGASILASFAGALVFRLHYLMPKRVRV</sequence>
<feature type="transmembrane region" description="Helical" evidence="1">
    <location>
        <begin position="7"/>
        <end position="25"/>
    </location>
</feature>
<feature type="transmembrane region" description="Helical" evidence="1">
    <location>
        <begin position="31"/>
        <end position="53"/>
    </location>
</feature>
<reference evidence="2 3" key="1">
    <citation type="submission" date="2016-03" db="EMBL/GenBank/DDBJ databases">
        <authorList>
            <person name="Ploux O."/>
        </authorList>
    </citation>
    <scope>NUCLEOTIDE SEQUENCE [LARGE SCALE GENOMIC DNA]</scope>
    <source>
        <strain evidence="2 3">R-45371</strain>
    </source>
</reference>
<name>A0A177M7Z9_METMH</name>
<dbReference type="AlphaFoldDB" id="A0A177M7Z9"/>
<keyword evidence="1" id="KW-0812">Transmembrane</keyword>
<evidence type="ECO:0000313" key="3">
    <source>
        <dbReference type="Proteomes" id="UP000077763"/>
    </source>
</evidence>
<protein>
    <submittedName>
        <fullName evidence="2">Uncharacterized protein</fullName>
    </submittedName>
</protein>
<dbReference type="Proteomes" id="UP000077763">
    <property type="component" value="Unassembled WGS sequence"/>
</dbReference>
<evidence type="ECO:0000256" key="1">
    <source>
        <dbReference type="SAM" id="Phobius"/>
    </source>
</evidence>
<dbReference type="RefSeq" id="WP_064037743.1">
    <property type="nucleotide sequence ID" value="NZ_LUUH01000074.1"/>
</dbReference>
<comment type="caution">
    <text evidence="2">The sequence shown here is derived from an EMBL/GenBank/DDBJ whole genome shotgun (WGS) entry which is preliminary data.</text>
</comment>
<keyword evidence="1" id="KW-0472">Membrane</keyword>
<evidence type="ECO:0000313" key="2">
    <source>
        <dbReference type="EMBL" id="OAI00909.1"/>
    </source>
</evidence>
<gene>
    <name evidence="2" type="ORF">A1353_19055</name>
</gene>
<accession>A0A177M7Z9</accession>
<dbReference type="EMBL" id="LUUH01000074">
    <property type="protein sequence ID" value="OAI00909.1"/>
    <property type="molecule type" value="Genomic_DNA"/>
</dbReference>
<keyword evidence="1" id="KW-1133">Transmembrane helix</keyword>
<proteinExistence type="predicted"/>